<dbReference type="InterPro" id="IPR011344">
    <property type="entry name" value="ssDNA-bd"/>
</dbReference>
<dbReference type="GO" id="GO:0042645">
    <property type="term" value="C:mitochondrial nucleoid"/>
    <property type="evidence" value="ECO:0007669"/>
    <property type="project" value="TreeGrafter"/>
</dbReference>
<keyword evidence="4" id="KW-1185">Reference proteome</keyword>
<dbReference type="EMBL" id="QJKJ01008489">
    <property type="protein sequence ID" value="RDX79604.1"/>
    <property type="molecule type" value="Genomic_DNA"/>
</dbReference>
<protein>
    <submittedName>
        <fullName evidence="3">Protein OSB1, mitochondrial</fullName>
    </submittedName>
</protein>
<evidence type="ECO:0000256" key="1">
    <source>
        <dbReference type="ARBA" id="ARBA00023125"/>
    </source>
</evidence>
<dbReference type="InterPro" id="IPR012340">
    <property type="entry name" value="NA-bd_OB-fold"/>
</dbReference>
<dbReference type="GO" id="GO:0003697">
    <property type="term" value="F:single-stranded DNA binding"/>
    <property type="evidence" value="ECO:0007669"/>
    <property type="project" value="InterPro"/>
</dbReference>
<name>A0A371FMR3_MUCPR</name>
<organism evidence="3 4">
    <name type="scientific">Mucuna pruriens</name>
    <name type="common">Velvet bean</name>
    <name type="synonym">Dolichos pruriens</name>
    <dbReference type="NCBI Taxonomy" id="157652"/>
    <lineage>
        <taxon>Eukaryota</taxon>
        <taxon>Viridiplantae</taxon>
        <taxon>Streptophyta</taxon>
        <taxon>Embryophyta</taxon>
        <taxon>Tracheophyta</taxon>
        <taxon>Spermatophyta</taxon>
        <taxon>Magnoliopsida</taxon>
        <taxon>eudicotyledons</taxon>
        <taxon>Gunneridae</taxon>
        <taxon>Pentapetalae</taxon>
        <taxon>rosids</taxon>
        <taxon>fabids</taxon>
        <taxon>Fabales</taxon>
        <taxon>Fabaceae</taxon>
        <taxon>Papilionoideae</taxon>
        <taxon>50 kb inversion clade</taxon>
        <taxon>NPAAA clade</taxon>
        <taxon>indigoferoid/millettioid clade</taxon>
        <taxon>Phaseoleae</taxon>
        <taxon>Mucuna</taxon>
    </lineage>
</organism>
<dbReference type="SUPFAM" id="SSF50249">
    <property type="entry name" value="Nucleic acid-binding proteins"/>
    <property type="match status" value="1"/>
</dbReference>
<gene>
    <name evidence="3" type="primary">OSB1</name>
    <name evidence="3" type="ORF">CR513_39952</name>
</gene>
<keyword evidence="1 2" id="KW-0238">DNA-binding</keyword>
<dbReference type="AlphaFoldDB" id="A0A371FMR3"/>
<dbReference type="STRING" id="157652.A0A371FMR3"/>
<dbReference type="Pfam" id="PF00436">
    <property type="entry name" value="SSB"/>
    <property type="match status" value="1"/>
</dbReference>
<accession>A0A371FMR3</accession>
<dbReference type="PANTHER" id="PTHR10302">
    <property type="entry name" value="SINGLE-STRANDED DNA-BINDING PROTEIN"/>
    <property type="match status" value="1"/>
</dbReference>
<dbReference type="CDD" id="cd04496">
    <property type="entry name" value="SSB_OBF"/>
    <property type="match status" value="1"/>
</dbReference>
<evidence type="ECO:0000256" key="2">
    <source>
        <dbReference type="PROSITE-ProRule" id="PRU00252"/>
    </source>
</evidence>
<comment type="caution">
    <text evidence="3">The sequence shown here is derived from an EMBL/GenBank/DDBJ whole genome shotgun (WGS) entry which is preliminary data.</text>
</comment>
<dbReference type="NCBIfam" id="TIGR00621">
    <property type="entry name" value="ssb"/>
    <property type="match status" value="1"/>
</dbReference>
<sequence>MALEKALTSSSIFRNVLTFPKTPISKPQFEIGSSSSWRTTQRHGNLKCSMTTQYPKPAEIPWKKELCNSVNLIGVVAAPVEIKHFPSGKVVAWTRLSVKKNATQTSWISLTFWDDLAHVASHHLQKGHQIHVSGRLVTDTVETEEGKSQTYYKVVAQQLNFIDRSFSSSSPVDQESDFAMPATGRKVSFAANSTGSVVELWQAFFANPGEWWDNRNTKRNPRAPDFKHKDTGEALWIEGRYNPPWVKSHLEILDSRMGSLAGQNSRMPVDMVTADEILSF</sequence>
<dbReference type="OrthoDB" id="1078367at2759"/>
<feature type="non-terminal residue" evidence="3">
    <location>
        <position position="1"/>
    </location>
</feature>
<dbReference type="PANTHER" id="PTHR10302:SF0">
    <property type="entry name" value="SINGLE-STRANDED DNA-BINDING PROTEIN, MITOCHONDRIAL"/>
    <property type="match status" value="1"/>
</dbReference>
<evidence type="ECO:0000313" key="4">
    <source>
        <dbReference type="Proteomes" id="UP000257109"/>
    </source>
</evidence>
<evidence type="ECO:0000313" key="3">
    <source>
        <dbReference type="EMBL" id="RDX79604.1"/>
    </source>
</evidence>
<dbReference type="Gene3D" id="2.40.50.140">
    <property type="entry name" value="Nucleic acid-binding proteins"/>
    <property type="match status" value="1"/>
</dbReference>
<dbReference type="InterPro" id="IPR000424">
    <property type="entry name" value="Primosome_PriB/ssb"/>
</dbReference>
<dbReference type="GO" id="GO:0006264">
    <property type="term" value="P:mitochondrial DNA replication"/>
    <property type="evidence" value="ECO:0007669"/>
    <property type="project" value="TreeGrafter"/>
</dbReference>
<reference evidence="3" key="1">
    <citation type="submission" date="2018-05" db="EMBL/GenBank/DDBJ databases">
        <title>Draft genome of Mucuna pruriens seed.</title>
        <authorList>
            <person name="Nnadi N.E."/>
            <person name="Vos R."/>
            <person name="Hasami M.H."/>
            <person name="Devisetty U.K."/>
            <person name="Aguiy J.C."/>
        </authorList>
    </citation>
    <scope>NUCLEOTIDE SEQUENCE [LARGE SCALE GENOMIC DNA]</scope>
    <source>
        <strain evidence="3">JCA_2017</strain>
    </source>
</reference>
<proteinExistence type="predicted"/>
<dbReference type="Proteomes" id="UP000257109">
    <property type="component" value="Unassembled WGS sequence"/>
</dbReference>
<dbReference type="PROSITE" id="PS50935">
    <property type="entry name" value="SSB"/>
    <property type="match status" value="1"/>
</dbReference>